<comment type="function">
    <text evidence="14 19">Bifunctional enzyme that catalyzes the epimerization of the S- and R-forms of NAD(P)HX and the dehydration of the S-form of NAD(P)HX at the expense of ADP, which is converted to AMP. This allows the repair of both epimers of NAD(P)HX, a damaged form of NAD(P)H that is a result of enzymatic or heat-dependent hydration.</text>
</comment>
<organism evidence="22 23">
    <name type="scientific">Halobacillus seohaensis</name>
    <dbReference type="NCBI Taxonomy" id="447421"/>
    <lineage>
        <taxon>Bacteria</taxon>
        <taxon>Bacillati</taxon>
        <taxon>Bacillota</taxon>
        <taxon>Bacilli</taxon>
        <taxon>Bacillales</taxon>
        <taxon>Bacillaceae</taxon>
        <taxon>Halobacillus</taxon>
    </lineage>
</organism>
<evidence type="ECO:0000313" key="22">
    <source>
        <dbReference type="EMBL" id="MFC7063682.1"/>
    </source>
</evidence>
<comment type="similarity">
    <text evidence="18">Belongs to the NnrE/AIBP family.</text>
</comment>
<dbReference type="Gene3D" id="3.40.50.10260">
    <property type="entry name" value="YjeF N-terminal domain"/>
    <property type="match status" value="1"/>
</dbReference>
<dbReference type="InterPro" id="IPR017953">
    <property type="entry name" value="Carbohydrate_kinase_pred_CS"/>
</dbReference>
<comment type="similarity">
    <text evidence="4 19">In the C-terminal section; belongs to the NnrD/CARKD family.</text>
</comment>
<comment type="catalytic activity">
    <reaction evidence="16 17 19">
        <text>(6S)-NADPHX + ADP = AMP + phosphate + NADPH + H(+)</text>
        <dbReference type="Rhea" id="RHEA:32235"/>
        <dbReference type="ChEBI" id="CHEBI:15378"/>
        <dbReference type="ChEBI" id="CHEBI:43474"/>
        <dbReference type="ChEBI" id="CHEBI:57783"/>
        <dbReference type="ChEBI" id="CHEBI:64076"/>
        <dbReference type="ChEBI" id="CHEBI:456215"/>
        <dbReference type="ChEBI" id="CHEBI:456216"/>
        <dbReference type="EC" id="4.2.1.136"/>
    </reaction>
</comment>
<dbReference type="CDD" id="cd01171">
    <property type="entry name" value="YXKO-related"/>
    <property type="match status" value="1"/>
</dbReference>
<evidence type="ECO:0000256" key="8">
    <source>
        <dbReference type="ARBA" id="ARBA00022857"/>
    </source>
</evidence>
<comment type="catalytic activity">
    <reaction evidence="15 17 19">
        <text>(6S)-NADHX + ADP = AMP + phosphate + NADH + H(+)</text>
        <dbReference type="Rhea" id="RHEA:32223"/>
        <dbReference type="ChEBI" id="CHEBI:15378"/>
        <dbReference type="ChEBI" id="CHEBI:43474"/>
        <dbReference type="ChEBI" id="CHEBI:57945"/>
        <dbReference type="ChEBI" id="CHEBI:64074"/>
        <dbReference type="ChEBI" id="CHEBI:456215"/>
        <dbReference type="ChEBI" id="CHEBI:456216"/>
        <dbReference type="EC" id="4.2.1.136"/>
    </reaction>
</comment>
<comment type="catalytic activity">
    <reaction evidence="2 18 19">
        <text>(6R)-NADPHX = (6S)-NADPHX</text>
        <dbReference type="Rhea" id="RHEA:32227"/>
        <dbReference type="ChEBI" id="CHEBI:64076"/>
        <dbReference type="ChEBI" id="CHEBI:64077"/>
        <dbReference type="EC" id="5.1.99.6"/>
    </reaction>
</comment>
<evidence type="ECO:0000256" key="2">
    <source>
        <dbReference type="ARBA" id="ARBA00000909"/>
    </source>
</evidence>
<dbReference type="SUPFAM" id="SSF53613">
    <property type="entry name" value="Ribokinase-like"/>
    <property type="match status" value="1"/>
</dbReference>
<keyword evidence="8 17" id="KW-0521">NADP</keyword>
<comment type="similarity">
    <text evidence="17">Belongs to the NnrD/CARKD family.</text>
</comment>
<dbReference type="InterPro" id="IPR004443">
    <property type="entry name" value="YjeF_N_dom"/>
</dbReference>
<keyword evidence="7 17" id="KW-0067">ATP-binding</keyword>
<evidence type="ECO:0000256" key="17">
    <source>
        <dbReference type="HAMAP-Rule" id="MF_01965"/>
    </source>
</evidence>
<dbReference type="Proteomes" id="UP001596410">
    <property type="component" value="Unassembled WGS sequence"/>
</dbReference>
<feature type="domain" description="YjeF C-terminal" evidence="20">
    <location>
        <begin position="221"/>
        <end position="500"/>
    </location>
</feature>
<dbReference type="SUPFAM" id="SSF64153">
    <property type="entry name" value="YjeF N-terminal domain-like"/>
    <property type="match status" value="1"/>
</dbReference>
<feature type="binding site" evidence="17">
    <location>
        <position position="440"/>
    </location>
    <ligand>
        <name>(6S)-NADPHX</name>
        <dbReference type="ChEBI" id="CHEBI:64076"/>
    </ligand>
</feature>
<feature type="binding site" evidence="18">
    <location>
        <position position="159"/>
    </location>
    <ligand>
        <name>K(+)</name>
        <dbReference type="ChEBI" id="CHEBI:29103"/>
    </ligand>
</feature>
<evidence type="ECO:0000256" key="5">
    <source>
        <dbReference type="ARBA" id="ARBA00022723"/>
    </source>
</evidence>
<evidence type="ECO:0000256" key="12">
    <source>
        <dbReference type="ARBA" id="ARBA00023239"/>
    </source>
</evidence>
<dbReference type="EC" id="4.2.1.136" evidence="19"/>
<keyword evidence="6 17" id="KW-0547">Nucleotide-binding</keyword>
<dbReference type="PROSITE" id="PS01050">
    <property type="entry name" value="YJEF_C_2"/>
    <property type="match status" value="1"/>
</dbReference>
<dbReference type="Pfam" id="PF03853">
    <property type="entry name" value="YjeF_N"/>
    <property type="match status" value="1"/>
</dbReference>
<evidence type="ECO:0000256" key="10">
    <source>
        <dbReference type="ARBA" id="ARBA00023027"/>
    </source>
</evidence>
<evidence type="ECO:0000256" key="18">
    <source>
        <dbReference type="HAMAP-Rule" id="MF_01966"/>
    </source>
</evidence>
<dbReference type="HAMAP" id="MF_01965">
    <property type="entry name" value="NADHX_dehydratase"/>
    <property type="match status" value="1"/>
</dbReference>
<comment type="function">
    <text evidence="17">Catalyzes the dehydration of the S-form of NAD(P)HX at the expense of ADP, which is converted to AMP. Together with NAD(P)HX epimerase, which catalyzes the epimerization of the S- and R-forms, the enzyme allows the repair of both epimers of NAD(P)HX, a damaged form of NAD(P)H that is a result of enzymatic or heat-dependent hydration.</text>
</comment>
<comment type="caution">
    <text evidence="17">Lacks conserved residue(s) required for the propagation of feature annotation.</text>
</comment>
<feature type="binding site" evidence="18">
    <location>
        <position position="55"/>
    </location>
    <ligand>
        <name>K(+)</name>
        <dbReference type="ChEBI" id="CHEBI:29103"/>
    </ligand>
</feature>
<keyword evidence="5 18" id="KW-0479">Metal-binding</keyword>
<keyword evidence="12 17" id="KW-0456">Lyase</keyword>
<feature type="binding site" evidence="17">
    <location>
        <position position="322"/>
    </location>
    <ligand>
        <name>(6S)-NADPHX</name>
        <dbReference type="ChEBI" id="CHEBI:64076"/>
    </ligand>
</feature>
<evidence type="ECO:0000256" key="11">
    <source>
        <dbReference type="ARBA" id="ARBA00023235"/>
    </source>
</evidence>
<feature type="binding site" evidence="18">
    <location>
        <position position="123"/>
    </location>
    <ligand>
        <name>K(+)</name>
        <dbReference type="ChEBI" id="CHEBI:29103"/>
    </ligand>
</feature>
<comment type="cofactor">
    <cofactor evidence="17">
        <name>Mg(2+)</name>
        <dbReference type="ChEBI" id="CHEBI:18420"/>
    </cofactor>
</comment>
<comment type="similarity">
    <text evidence="3 19">In the N-terminal section; belongs to the NnrE/AIBP family.</text>
</comment>
<evidence type="ECO:0000256" key="9">
    <source>
        <dbReference type="ARBA" id="ARBA00022958"/>
    </source>
</evidence>
<comment type="catalytic activity">
    <reaction evidence="1 18 19">
        <text>(6R)-NADHX = (6S)-NADHX</text>
        <dbReference type="Rhea" id="RHEA:32215"/>
        <dbReference type="ChEBI" id="CHEBI:64074"/>
        <dbReference type="ChEBI" id="CHEBI:64075"/>
        <dbReference type="EC" id="5.1.99.6"/>
    </reaction>
</comment>
<dbReference type="InterPro" id="IPR029056">
    <property type="entry name" value="Ribokinase-like"/>
</dbReference>
<comment type="subunit">
    <text evidence="17">Homotetramer.</text>
</comment>
<feature type="binding site" evidence="17">
    <location>
        <position position="439"/>
    </location>
    <ligand>
        <name>AMP</name>
        <dbReference type="ChEBI" id="CHEBI:456215"/>
    </ligand>
</feature>
<sequence>MTAQEMYERDKVAIQTTGLSGSMLMENAGRAVSDDVETKIEKHQSVIVLIGGGNNGGDGYVIARTLLNRGYQVEAWQVVSDHKIQGDALLHKEIFIKSGYPLQQLEELGTLEESLEQADVVIDSMLGIGVKGQLRPPFKEVVALVNKRAAYTIAVDIPTGVPADESVSEFDGLFANHTTVIAAPKISVFLEHTSSYYGEWTVVDIGLPTKKIPNSRRKLWGKSDTLSTFPTRQAHSHKGSHGKGIVVGGSFQMPGSIAMTAKAALRSGIGLLTIATTSNTVPLIAPFLQEATFQQVTEEGGFLSSANVVDWSQYNGAAIGMGMGRNQGSTTLVEEIFDCVEGPLLIDADGLYLMKDGLTQYSKRKDPTILTPHPGEFAHLIDRSIPEVMQSPFCLTRDFALQYGVYVVLKGPSTIITSPRGEQCVEVSGNAGLAKGGSGDVLSGILLALLLQSNSVFDALANGCMIHGLTAERLTESRHSIYDLLATDLIEGLPNTFRTFSSST</sequence>
<dbReference type="InterPro" id="IPR030677">
    <property type="entry name" value="Nnr"/>
</dbReference>
<dbReference type="RefSeq" id="WP_390217594.1">
    <property type="nucleotide sequence ID" value="NZ_JBHSZV010000051.1"/>
</dbReference>
<keyword evidence="13" id="KW-0511">Multifunctional enzyme</keyword>
<keyword evidence="10 17" id="KW-0520">NAD</keyword>
<dbReference type="Pfam" id="PF01256">
    <property type="entry name" value="Carb_kinase"/>
    <property type="match status" value="1"/>
</dbReference>
<dbReference type="PANTHER" id="PTHR12592:SF0">
    <property type="entry name" value="ATP-DEPENDENT (S)-NAD(P)H-HYDRATE DEHYDRATASE"/>
    <property type="match status" value="1"/>
</dbReference>
<dbReference type="InterPro" id="IPR036652">
    <property type="entry name" value="YjeF_N_dom_sf"/>
</dbReference>
<dbReference type="PIRSF" id="PIRSF017184">
    <property type="entry name" value="Nnr"/>
    <property type="match status" value="1"/>
</dbReference>
<evidence type="ECO:0000259" key="20">
    <source>
        <dbReference type="PROSITE" id="PS51383"/>
    </source>
</evidence>
<comment type="caution">
    <text evidence="22">The sequence shown here is derived from an EMBL/GenBank/DDBJ whole genome shotgun (WGS) entry which is preliminary data.</text>
</comment>
<feature type="binding site" evidence="18">
    <location>
        <begin position="127"/>
        <end position="133"/>
    </location>
    <ligand>
        <name>(6S)-NADPHX</name>
        <dbReference type="ChEBI" id="CHEBI:64076"/>
    </ligand>
</feature>
<evidence type="ECO:0000256" key="19">
    <source>
        <dbReference type="PIRNR" id="PIRNR017184"/>
    </source>
</evidence>
<keyword evidence="11 18" id="KW-0413">Isomerase</keyword>
<dbReference type="EC" id="5.1.99.6" evidence="19"/>
<dbReference type="PANTHER" id="PTHR12592">
    <property type="entry name" value="ATP-DEPENDENT (S)-NAD(P)H-HYDRATE DEHYDRATASE FAMILY MEMBER"/>
    <property type="match status" value="1"/>
</dbReference>
<comment type="function">
    <text evidence="18">Catalyzes the epimerization of the S- and R-forms of NAD(P)HX, a damaged form of NAD(P)H that is a result of enzymatic or heat-dependent hydration. This is a prerequisite for the S-specific NAD(P)H-hydrate dehydratase to allow the repair of both epimers of NAD(P)HX.</text>
</comment>
<gene>
    <name evidence="17" type="primary">nnrD</name>
    <name evidence="18" type="synonym">nnrE</name>
    <name evidence="22" type="ORF">ACFQIC_17875</name>
</gene>
<feature type="binding site" evidence="18">
    <location>
        <begin position="54"/>
        <end position="58"/>
    </location>
    <ligand>
        <name>(6S)-NADPHX</name>
        <dbReference type="ChEBI" id="CHEBI:64076"/>
    </ligand>
</feature>
<dbReference type="EMBL" id="JBHSZV010000051">
    <property type="protein sequence ID" value="MFC7063682.1"/>
    <property type="molecule type" value="Genomic_DNA"/>
</dbReference>
<dbReference type="InterPro" id="IPR000631">
    <property type="entry name" value="CARKD"/>
</dbReference>
<dbReference type="NCBIfam" id="TIGR00196">
    <property type="entry name" value="yjeF_cterm"/>
    <property type="match status" value="1"/>
</dbReference>
<name>A0ABW2ER18_9BACI</name>
<evidence type="ECO:0000256" key="16">
    <source>
        <dbReference type="ARBA" id="ARBA00049209"/>
    </source>
</evidence>
<keyword evidence="9 18" id="KW-0630">Potassium</keyword>
<feature type="binding site" evidence="18">
    <location>
        <position position="156"/>
    </location>
    <ligand>
        <name>(6S)-NADPHX</name>
        <dbReference type="ChEBI" id="CHEBI:64076"/>
    </ligand>
</feature>
<feature type="binding site" evidence="17">
    <location>
        <position position="373"/>
    </location>
    <ligand>
        <name>(6S)-NADPHX</name>
        <dbReference type="ChEBI" id="CHEBI:64076"/>
    </ligand>
</feature>
<reference evidence="23" key="1">
    <citation type="journal article" date="2019" name="Int. J. Syst. Evol. Microbiol.">
        <title>The Global Catalogue of Microorganisms (GCM) 10K type strain sequencing project: providing services to taxonomists for standard genome sequencing and annotation.</title>
        <authorList>
            <consortium name="The Broad Institute Genomics Platform"/>
            <consortium name="The Broad Institute Genome Sequencing Center for Infectious Disease"/>
            <person name="Wu L."/>
            <person name="Ma J."/>
        </authorList>
    </citation>
    <scope>NUCLEOTIDE SEQUENCE [LARGE SCALE GENOMIC DNA]</scope>
    <source>
        <strain evidence="23">CGMCC 4.1621</strain>
    </source>
</reference>
<evidence type="ECO:0000256" key="6">
    <source>
        <dbReference type="ARBA" id="ARBA00022741"/>
    </source>
</evidence>
<evidence type="ECO:0000259" key="21">
    <source>
        <dbReference type="PROSITE" id="PS51385"/>
    </source>
</evidence>
<keyword evidence="23" id="KW-1185">Reference proteome</keyword>
<evidence type="ECO:0000256" key="14">
    <source>
        <dbReference type="ARBA" id="ARBA00025153"/>
    </source>
</evidence>
<dbReference type="PROSITE" id="PS51385">
    <property type="entry name" value="YJEF_N"/>
    <property type="match status" value="1"/>
</dbReference>
<feature type="domain" description="YjeF N-terminal" evidence="21">
    <location>
        <begin position="6"/>
        <end position="213"/>
    </location>
</feature>
<comment type="cofactor">
    <cofactor evidence="18 19">
        <name>K(+)</name>
        <dbReference type="ChEBI" id="CHEBI:29103"/>
    </cofactor>
    <text evidence="18 19">Binds 1 potassium ion per subunit.</text>
</comment>
<evidence type="ECO:0000256" key="4">
    <source>
        <dbReference type="ARBA" id="ARBA00009524"/>
    </source>
</evidence>
<dbReference type="PROSITE" id="PS51383">
    <property type="entry name" value="YJEF_C_3"/>
    <property type="match status" value="1"/>
</dbReference>
<evidence type="ECO:0000256" key="1">
    <source>
        <dbReference type="ARBA" id="ARBA00000013"/>
    </source>
</evidence>
<accession>A0ABW2ER18</accession>
<evidence type="ECO:0000256" key="13">
    <source>
        <dbReference type="ARBA" id="ARBA00023268"/>
    </source>
</evidence>
<dbReference type="Gene3D" id="3.40.1190.20">
    <property type="match status" value="1"/>
</dbReference>
<protein>
    <recommendedName>
        <fullName evidence="19">Bifunctional NAD(P)H-hydrate repair enzyme</fullName>
    </recommendedName>
    <alternativeName>
        <fullName evidence="19">Nicotinamide nucleotide repair protein</fullName>
    </alternativeName>
    <domain>
        <recommendedName>
            <fullName evidence="19">ADP-dependent (S)-NAD(P)H-hydrate dehydratase</fullName>
            <ecNumber evidence="19">4.2.1.136</ecNumber>
        </recommendedName>
        <alternativeName>
            <fullName evidence="19">ADP-dependent NAD(P)HX dehydratase</fullName>
        </alternativeName>
    </domain>
    <domain>
        <recommendedName>
            <fullName evidence="19">NAD(P)H-hydrate epimerase</fullName>
            <ecNumber evidence="19">5.1.99.6</ecNumber>
        </recommendedName>
    </domain>
</protein>
<dbReference type="HAMAP" id="MF_01966">
    <property type="entry name" value="NADHX_epimerase"/>
    <property type="match status" value="1"/>
</dbReference>
<evidence type="ECO:0000256" key="15">
    <source>
        <dbReference type="ARBA" id="ARBA00048238"/>
    </source>
</evidence>
<dbReference type="NCBIfam" id="TIGR00197">
    <property type="entry name" value="yjeF_nterm"/>
    <property type="match status" value="1"/>
</dbReference>
<proteinExistence type="inferred from homology"/>
<evidence type="ECO:0000256" key="3">
    <source>
        <dbReference type="ARBA" id="ARBA00006001"/>
    </source>
</evidence>
<feature type="binding site" evidence="17">
    <location>
        <begin position="410"/>
        <end position="414"/>
    </location>
    <ligand>
        <name>AMP</name>
        <dbReference type="ChEBI" id="CHEBI:456215"/>
    </ligand>
</feature>
<evidence type="ECO:0000256" key="7">
    <source>
        <dbReference type="ARBA" id="ARBA00022840"/>
    </source>
</evidence>
<evidence type="ECO:0000313" key="23">
    <source>
        <dbReference type="Proteomes" id="UP001596410"/>
    </source>
</evidence>